<evidence type="ECO:0000256" key="1">
    <source>
        <dbReference type="SAM" id="Phobius"/>
    </source>
</evidence>
<dbReference type="RefSeq" id="WP_072742501.1">
    <property type="nucleotide sequence ID" value="NZ_FQXR01000002.1"/>
</dbReference>
<gene>
    <name evidence="2" type="ORF">SAMN02745180_00009</name>
</gene>
<feature type="transmembrane region" description="Helical" evidence="1">
    <location>
        <begin position="36"/>
        <end position="57"/>
    </location>
</feature>
<keyword evidence="1" id="KW-0812">Transmembrane</keyword>
<evidence type="ECO:0000313" key="3">
    <source>
        <dbReference type="Proteomes" id="UP000184389"/>
    </source>
</evidence>
<organism evidence="2 3">
    <name type="scientific">Sporanaerobacter acetigenes DSM 13106</name>
    <dbReference type="NCBI Taxonomy" id="1123281"/>
    <lineage>
        <taxon>Bacteria</taxon>
        <taxon>Bacillati</taxon>
        <taxon>Bacillota</taxon>
        <taxon>Tissierellia</taxon>
        <taxon>Tissierellales</taxon>
        <taxon>Sporanaerobacteraceae</taxon>
        <taxon>Sporanaerobacter</taxon>
    </lineage>
</organism>
<sequence length="63" mass="6692">MRQGTIPMILGTIVTAGGIAMRVPDVKKNGMDKEEILPMVATGLIGYGLAHIILGGMDIIQDR</sequence>
<feature type="transmembrane region" description="Helical" evidence="1">
    <location>
        <begin position="6"/>
        <end position="24"/>
    </location>
</feature>
<proteinExistence type="predicted"/>
<dbReference type="STRING" id="1123281.SAMN02745180_00009"/>
<dbReference type="Proteomes" id="UP000184389">
    <property type="component" value="Unassembled WGS sequence"/>
</dbReference>
<keyword evidence="1" id="KW-0472">Membrane</keyword>
<protein>
    <recommendedName>
        <fullName evidence="4">Asparagine synthase</fullName>
    </recommendedName>
</protein>
<name>A0A1M5RXV9_9FIRM</name>
<dbReference type="EMBL" id="FQXR01000002">
    <property type="protein sequence ID" value="SHH31014.1"/>
    <property type="molecule type" value="Genomic_DNA"/>
</dbReference>
<dbReference type="AlphaFoldDB" id="A0A1M5RXV9"/>
<evidence type="ECO:0008006" key="4">
    <source>
        <dbReference type="Google" id="ProtNLM"/>
    </source>
</evidence>
<evidence type="ECO:0000313" key="2">
    <source>
        <dbReference type="EMBL" id="SHH31014.1"/>
    </source>
</evidence>
<dbReference type="OrthoDB" id="1756838at2"/>
<keyword evidence="3" id="KW-1185">Reference proteome</keyword>
<accession>A0A1M5RXV9</accession>
<reference evidence="2 3" key="1">
    <citation type="submission" date="2016-11" db="EMBL/GenBank/DDBJ databases">
        <authorList>
            <person name="Jaros S."/>
            <person name="Januszkiewicz K."/>
            <person name="Wedrychowicz H."/>
        </authorList>
    </citation>
    <scope>NUCLEOTIDE SEQUENCE [LARGE SCALE GENOMIC DNA]</scope>
    <source>
        <strain evidence="2 3">DSM 13106</strain>
    </source>
</reference>
<keyword evidence="1" id="KW-1133">Transmembrane helix</keyword>